<evidence type="ECO:0000313" key="6">
    <source>
        <dbReference type="EMBL" id="TQN33125.1"/>
    </source>
</evidence>
<dbReference type="EMBL" id="VFQC01000001">
    <property type="protein sequence ID" value="TQN33125.1"/>
    <property type="molecule type" value="Genomic_DNA"/>
</dbReference>
<evidence type="ECO:0000256" key="1">
    <source>
        <dbReference type="ARBA" id="ARBA00022679"/>
    </source>
</evidence>
<dbReference type="SMART" id="SM00387">
    <property type="entry name" value="HATPase_c"/>
    <property type="match status" value="1"/>
</dbReference>
<feature type="transmembrane region" description="Helical" evidence="4">
    <location>
        <begin position="147"/>
        <end position="168"/>
    </location>
</feature>
<evidence type="ECO:0000256" key="3">
    <source>
        <dbReference type="ARBA" id="ARBA00023012"/>
    </source>
</evidence>
<dbReference type="PANTHER" id="PTHR24421">
    <property type="entry name" value="NITRATE/NITRITE SENSOR PROTEIN NARX-RELATED"/>
    <property type="match status" value="1"/>
</dbReference>
<evidence type="ECO:0000313" key="7">
    <source>
        <dbReference type="Proteomes" id="UP000317422"/>
    </source>
</evidence>
<dbReference type="InterPro" id="IPR050482">
    <property type="entry name" value="Sensor_HK_TwoCompSys"/>
</dbReference>
<dbReference type="CDD" id="cd16917">
    <property type="entry name" value="HATPase_UhpB-NarQ-NarX-like"/>
    <property type="match status" value="1"/>
</dbReference>
<dbReference type="SUPFAM" id="SSF55874">
    <property type="entry name" value="ATPase domain of HSP90 chaperone/DNA topoisomerase II/histidine kinase"/>
    <property type="match status" value="1"/>
</dbReference>
<gene>
    <name evidence="6" type="ORF">FHX37_3124</name>
</gene>
<feature type="transmembrane region" description="Helical" evidence="4">
    <location>
        <begin position="48"/>
        <end position="69"/>
    </location>
</feature>
<dbReference type="PIRSF" id="PIRSF037434">
    <property type="entry name" value="STHK_ChrS"/>
    <property type="match status" value="1"/>
</dbReference>
<organism evidence="6 7">
    <name type="scientific">Haloactinospora alba</name>
    <dbReference type="NCBI Taxonomy" id="405555"/>
    <lineage>
        <taxon>Bacteria</taxon>
        <taxon>Bacillati</taxon>
        <taxon>Actinomycetota</taxon>
        <taxon>Actinomycetes</taxon>
        <taxon>Streptosporangiales</taxon>
        <taxon>Nocardiopsidaceae</taxon>
        <taxon>Haloactinospora</taxon>
    </lineage>
</organism>
<dbReference type="Gene3D" id="3.30.565.10">
    <property type="entry name" value="Histidine kinase-like ATPase, C-terminal domain"/>
    <property type="match status" value="1"/>
</dbReference>
<keyword evidence="1" id="KW-0808">Transferase</keyword>
<protein>
    <submittedName>
        <fullName evidence="6">Signal transduction histidine kinase</fullName>
    </submittedName>
</protein>
<dbReference type="Pfam" id="PF02518">
    <property type="entry name" value="HATPase_c"/>
    <property type="match status" value="1"/>
</dbReference>
<dbReference type="InterPro" id="IPR005467">
    <property type="entry name" value="His_kinase_dom"/>
</dbReference>
<keyword evidence="2 6" id="KW-0418">Kinase</keyword>
<evidence type="ECO:0000256" key="2">
    <source>
        <dbReference type="ARBA" id="ARBA00022777"/>
    </source>
</evidence>
<proteinExistence type="predicted"/>
<evidence type="ECO:0000259" key="5">
    <source>
        <dbReference type="PROSITE" id="PS50109"/>
    </source>
</evidence>
<keyword evidence="3" id="KW-0902">Two-component regulatory system</keyword>
<dbReference type="PROSITE" id="PS50109">
    <property type="entry name" value="HIS_KIN"/>
    <property type="match status" value="1"/>
</dbReference>
<feature type="transmembrane region" description="Helical" evidence="4">
    <location>
        <begin position="81"/>
        <end position="101"/>
    </location>
</feature>
<keyword evidence="4" id="KW-0472">Membrane</keyword>
<dbReference type="GO" id="GO:0016020">
    <property type="term" value="C:membrane"/>
    <property type="evidence" value="ECO:0007669"/>
    <property type="project" value="InterPro"/>
</dbReference>
<comment type="caution">
    <text evidence="6">The sequence shown here is derived from an EMBL/GenBank/DDBJ whole genome shotgun (WGS) entry which is preliminary data.</text>
</comment>
<dbReference type="InterPro" id="IPR017205">
    <property type="entry name" value="Sig_transdc_His_kinase_ChrS"/>
</dbReference>
<feature type="transmembrane region" description="Helical" evidence="4">
    <location>
        <begin position="107"/>
        <end position="135"/>
    </location>
</feature>
<feature type="domain" description="Histidine kinase" evidence="5">
    <location>
        <begin position="314"/>
        <end position="401"/>
    </location>
</feature>
<dbReference type="InterPro" id="IPR011712">
    <property type="entry name" value="Sig_transdc_His_kin_sub3_dim/P"/>
</dbReference>
<dbReference type="InterPro" id="IPR003594">
    <property type="entry name" value="HATPase_dom"/>
</dbReference>
<dbReference type="InterPro" id="IPR036890">
    <property type="entry name" value="HATPase_C_sf"/>
</dbReference>
<reference evidence="6 7" key="1">
    <citation type="submission" date="2019-06" db="EMBL/GenBank/DDBJ databases">
        <title>Sequencing the genomes of 1000 actinobacteria strains.</title>
        <authorList>
            <person name="Klenk H.-P."/>
        </authorList>
    </citation>
    <scope>NUCLEOTIDE SEQUENCE [LARGE SCALE GENOMIC DNA]</scope>
    <source>
        <strain evidence="6 7">DSM 45015</strain>
    </source>
</reference>
<evidence type="ECO:0000256" key="4">
    <source>
        <dbReference type="SAM" id="Phobius"/>
    </source>
</evidence>
<dbReference type="Gene3D" id="1.20.5.1930">
    <property type="match status" value="1"/>
</dbReference>
<dbReference type="GO" id="GO:0046983">
    <property type="term" value="F:protein dimerization activity"/>
    <property type="evidence" value="ECO:0007669"/>
    <property type="project" value="InterPro"/>
</dbReference>
<dbReference type="Proteomes" id="UP000317422">
    <property type="component" value="Unassembled WGS sequence"/>
</dbReference>
<dbReference type="GO" id="GO:0000155">
    <property type="term" value="F:phosphorelay sensor kinase activity"/>
    <property type="evidence" value="ECO:0007669"/>
    <property type="project" value="InterPro"/>
</dbReference>
<keyword evidence="7" id="KW-1185">Reference proteome</keyword>
<dbReference type="Pfam" id="PF07730">
    <property type="entry name" value="HisKA_3"/>
    <property type="match status" value="1"/>
</dbReference>
<accession>A0A543NMR5</accession>
<keyword evidence="4" id="KW-1133">Transmembrane helix</keyword>
<dbReference type="AlphaFoldDB" id="A0A543NMR5"/>
<dbReference type="PANTHER" id="PTHR24421:SF62">
    <property type="entry name" value="SENSORY TRANSDUCTION HISTIDINE KINASE"/>
    <property type="match status" value="1"/>
</dbReference>
<sequence>MENRQGRVSEPSDTHAWEVSWWWHALVLAGLAVVAGTAYATAPPGWRWVALALMGALVVWFPLGGWLLLSAGSRYGSPRDAVFVLVVAVLYTPVCVITPPASWGMFVVAPVCFMLAGRWFGLATVATVLLVPQILQLPLGRATPGELAFILVVYVPVLGFSAWMSFWIERIIDQSAERSELITELRRSRAEVTRLSEEAGAMAEREHLAREIHDTLAQGFTSIVTLANAVEAEISADPQAARRHVAMMRDTASENLAEARALVAARGPAALDATSLEEALSRATRRLGEELGADARFTTTGEGFPPPSAVQVGLLRAAQEALANVRKHAAAGRVTVTLAYEPGRVALEVTDDGRGFDSGTHPPGHGLESLTARAERAGGACEVHSRPGAGTEVRMTVPVTNEPGGRQQ</sequence>
<feature type="transmembrane region" description="Helical" evidence="4">
    <location>
        <begin position="21"/>
        <end position="42"/>
    </location>
</feature>
<keyword evidence="4" id="KW-0812">Transmembrane</keyword>
<name>A0A543NMR5_9ACTN</name>